<accession>A0A6N8DMJ2</accession>
<evidence type="ECO:0000256" key="1">
    <source>
        <dbReference type="SAM" id="MobiDB-lite"/>
    </source>
</evidence>
<name>A0A6N8DMJ2_RHOAC</name>
<protein>
    <submittedName>
        <fullName evidence="3">Uncharacterized protein</fullName>
    </submittedName>
</protein>
<dbReference type="AlphaFoldDB" id="A0A6N8DMJ2"/>
<feature type="transmembrane region" description="Helical" evidence="2">
    <location>
        <begin position="41"/>
        <end position="59"/>
    </location>
</feature>
<keyword evidence="2" id="KW-0812">Transmembrane</keyword>
<sequence length="152" mass="16108">MLTVIRFIALSASVAGVHLFDGLGFGALAFGFLIGLLAVRFYWLLLPAAGLANLSHLIYAESTGSGKMEGALGVFPVELFVFVMFTGLGYAIGVWSRVVLAWRLERLKSLGAAEAGEPAEAREAVEEGNVQPVEAQAAPAERKAISEQSTQP</sequence>
<keyword evidence="2" id="KW-1133">Transmembrane helix</keyword>
<evidence type="ECO:0000313" key="4">
    <source>
        <dbReference type="Proteomes" id="UP000439113"/>
    </source>
</evidence>
<reference evidence="3 4" key="1">
    <citation type="submission" date="2019-11" db="EMBL/GenBank/DDBJ databases">
        <title>Whole-genome sequence of a Rhodoblastus acidophilus DSM 142.</title>
        <authorList>
            <person name="Kyndt J.A."/>
            <person name="Meyer T.E."/>
        </authorList>
    </citation>
    <scope>NUCLEOTIDE SEQUENCE [LARGE SCALE GENOMIC DNA]</scope>
    <source>
        <strain evidence="3 4">DSM 142</strain>
    </source>
</reference>
<dbReference type="EMBL" id="WNKS01000010">
    <property type="protein sequence ID" value="MTV31740.1"/>
    <property type="molecule type" value="Genomic_DNA"/>
</dbReference>
<evidence type="ECO:0000256" key="2">
    <source>
        <dbReference type="SAM" id="Phobius"/>
    </source>
</evidence>
<feature type="transmembrane region" description="Helical" evidence="2">
    <location>
        <begin position="6"/>
        <end position="34"/>
    </location>
</feature>
<comment type="caution">
    <text evidence="3">The sequence shown here is derived from an EMBL/GenBank/DDBJ whole genome shotgun (WGS) entry which is preliminary data.</text>
</comment>
<feature type="region of interest" description="Disordered" evidence="1">
    <location>
        <begin position="113"/>
        <end position="152"/>
    </location>
</feature>
<dbReference type="Proteomes" id="UP000439113">
    <property type="component" value="Unassembled WGS sequence"/>
</dbReference>
<organism evidence="3 4">
    <name type="scientific">Rhodoblastus acidophilus</name>
    <name type="common">Rhodopseudomonas acidophila</name>
    <dbReference type="NCBI Taxonomy" id="1074"/>
    <lineage>
        <taxon>Bacteria</taxon>
        <taxon>Pseudomonadati</taxon>
        <taxon>Pseudomonadota</taxon>
        <taxon>Alphaproteobacteria</taxon>
        <taxon>Hyphomicrobiales</taxon>
        <taxon>Rhodoblastaceae</taxon>
        <taxon>Rhodoblastus</taxon>
    </lineage>
</organism>
<evidence type="ECO:0000313" key="3">
    <source>
        <dbReference type="EMBL" id="MTV31740.1"/>
    </source>
</evidence>
<gene>
    <name evidence="3" type="ORF">GJ654_12145</name>
</gene>
<dbReference type="OrthoDB" id="9988572at2"/>
<dbReference type="RefSeq" id="WP_155446424.1">
    <property type="nucleotide sequence ID" value="NZ_JAOQNR010000012.1"/>
</dbReference>
<keyword evidence="2" id="KW-0472">Membrane</keyword>
<proteinExistence type="predicted"/>
<feature type="transmembrane region" description="Helical" evidence="2">
    <location>
        <begin position="79"/>
        <end position="100"/>
    </location>
</feature>